<dbReference type="InterPro" id="IPR008917">
    <property type="entry name" value="TF_DNA-bd_sf"/>
</dbReference>
<feature type="domain" description="Basic leucine zipper" evidence="5">
    <location>
        <begin position="79"/>
        <end position="168"/>
    </location>
</feature>
<organism evidence="6 7">
    <name type="scientific">Desmophyllum pertusum</name>
    <dbReference type="NCBI Taxonomy" id="174260"/>
    <lineage>
        <taxon>Eukaryota</taxon>
        <taxon>Metazoa</taxon>
        <taxon>Cnidaria</taxon>
        <taxon>Anthozoa</taxon>
        <taxon>Hexacorallia</taxon>
        <taxon>Scleractinia</taxon>
        <taxon>Caryophylliina</taxon>
        <taxon>Caryophylliidae</taxon>
        <taxon>Desmophyllum</taxon>
    </lineage>
</organism>
<keyword evidence="7" id="KW-1185">Reference proteome</keyword>
<dbReference type="OrthoDB" id="5986098at2759"/>
<dbReference type="Proteomes" id="UP001163046">
    <property type="component" value="Unassembled WGS sequence"/>
</dbReference>
<keyword evidence="2" id="KW-0238">DNA-binding</keyword>
<reference evidence="6" key="1">
    <citation type="submission" date="2023-01" db="EMBL/GenBank/DDBJ databases">
        <title>Genome assembly of the deep-sea coral Lophelia pertusa.</title>
        <authorList>
            <person name="Herrera S."/>
            <person name="Cordes E."/>
        </authorList>
    </citation>
    <scope>NUCLEOTIDE SEQUENCE</scope>
    <source>
        <strain evidence="6">USNM1676648</strain>
        <tissue evidence="6">Polyp</tissue>
    </source>
</reference>
<dbReference type="AlphaFoldDB" id="A0A9W9Z7I5"/>
<dbReference type="Pfam" id="PF03131">
    <property type="entry name" value="bZIP_Maf"/>
    <property type="match status" value="1"/>
</dbReference>
<keyword evidence="1" id="KW-0805">Transcription regulation</keyword>
<feature type="region of interest" description="Disordered" evidence="4">
    <location>
        <begin position="49"/>
        <end position="74"/>
    </location>
</feature>
<dbReference type="EMBL" id="MU826827">
    <property type="protein sequence ID" value="KAJ7374829.1"/>
    <property type="molecule type" value="Genomic_DNA"/>
</dbReference>
<accession>A0A9W9Z7I5</accession>
<feature type="compositionally biased region" description="Basic and acidic residues" evidence="4">
    <location>
        <begin position="49"/>
        <end position="58"/>
    </location>
</feature>
<evidence type="ECO:0000256" key="4">
    <source>
        <dbReference type="SAM" id="MobiDB-lite"/>
    </source>
</evidence>
<dbReference type="PANTHER" id="PTHR10129">
    <property type="entry name" value="TRANSCRIPTION FACTOR MAF"/>
    <property type="match status" value="1"/>
</dbReference>
<dbReference type="InterPro" id="IPR004826">
    <property type="entry name" value="bZIP_Maf"/>
</dbReference>
<gene>
    <name evidence="6" type="ORF">OS493_005181</name>
</gene>
<proteinExistence type="predicted"/>
<evidence type="ECO:0000313" key="7">
    <source>
        <dbReference type="Proteomes" id="UP001163046"/>
    </source>
</evidence>
<protein>
    <recommendedName>
        <fullName evidence="5">Basic leucine zipper domain-containing protein</fullName>
    </recommendedName>
</protein>
<evidence type="ECO:0000256" key="2">
    <source>
        <dbReference type="ARBA" id="ARBA00023125"/>
    </source>
</evidence>
<evidence type="ECO:0000313" key="6">
    <source>
        <dbReference type="EMBL" id="KAJ7374829.1"/>
    </source>
</evidence>
<dbReference type="GO" id="GO:0000981">
    <property type="term" value="F:DNA-binding transcription factor activity, RNA polymerase II-specific"/>
    <property type="evidence" value="ECO:0007669"/>
    <property type="project" value="TreeGrafter"/>
</dbReference>
<evidence type="ECO:0000256" key="3">
    <source>
        <dbReference type="ARBA" id="ARBA00023163"/>
    </source>
</evidence>
<keyword evidence="3" id="KW-0804">Transcription</keyword>
<name>A0A9W9Z7I5_9CNID</name>
<dbReference type="GO" id="GO:0005634">
    <property type="term" value="C:nucleus"/>
    <property type="evidence" value="ECO:0007669"/>
    <property type="project" value="TreeGrafter"/>
</dbReference>
<dbReference type="PANTHER" id="PTHR10129:SF50">
    <property type="entry name" value="BZIP DOMAIN-CONTAINING PROTEIN"/>
    <property type="match status" value="1"/>
</dbReference>
<sequence length="187" mass="22055">MDGDFDEMLDLYFTGEAQGISDSPWNKEAILFETNDISVGEDRDIQDLFDGETSHDANDSSSESETESVPPRDVNGICDEDIQGLRLQELNKLIRDFPREEAIKIRKRRRNLKNRSYALTCRLRKQREHEYLINENASLKKQVEDERRKLRNIWIEKEEYKRKYVQLQSAFTVYMQNKITLKISPCS</sequence>
<dbReference type="SUPFAM" id="SSF47454">
    <property type="entry name" value="A DNA-binding domain in eukaryotic transcription factors"/>
    <property type="match status" value="1"/>
</dbReference>
<evidence type="ECO:0000259" key="5">
    <source>
        <dbReference type="Pfam" id="PF03131"/>
    </source>
</evidence>
<comment type="caution">
    <text evidence="6">The sequence shown here is derived from an EMBL/GenBank/DDBJ whole genome shotgun (WGS) entry which is preliminary data.</text>
</comment>
<evidence type="ECO:0000256" key="1">
    <source>
        <dbReference type="ARBA" id="ARBA00023015"/>
    </source>
</evidence>
<dbReference type="InterPro" id="IPR024874">
    <property type="entry name" value="Transcription_factor_Maf_fam"/>
</dbReference>
<dbReference type="GO" id="GO:0000978">
    <property type="term" value="F:RNA polymerase II cis-regulatory region sequence-specific DNA binding"/>
    <property type="evidence" value="ECO:0007669"/>
    <property type="project" value="TreeGrafter"/>
</dbReference>
<dbReference type="Gene3D" id="1.20.5.170">
    <property type="match status" value="1"/>
</dbReference>